<protein>
    <submittedName>
        <fullName evidence="1">Uncharacterized protein</fullName>
    </submittedName>
</protein>
<name>X1VE88_9ZZZZ</name>
<accession>X1VE88</accession>
<organism evidence="1">
    <name type="scientific">marine sediment metagenome</name>
    <dbReference type="NCBI Taxonomy" id="412755"/>
    <lineage>
        <taxon>unclassified sequences</taxon>
        <taxon>metagenomes</taxon>
        <taxon>ecological metagenomes</taxon>
    </lineage>
</organism>
<feature type="non-terminal residue" evidence="1">
    <location>
        <position position="61"/>
    </location>
</feature>
<evidence type="ECO:0000313" key="1">
    <source>
        <dbReference type="EMBL" id="GAJ12426.1"/>
    </source>
</evidence>
<reference evidence="1" key="1">
    <citation type="journal article" date="2014" name="Front. Microbiol.">
        <title>High frequency of phylogenetically diverse reductive dehalogenase-homologous genes in deep subseafloor sedimentary metagenomes.</title>
        <authorList>
            <person name="Kawai M."/>
            <person name="Futagami T."/>
            <person name="Toyoda A."/>
            <person name="Takaki Y."/>
            <person name="Nishi S."/>
            <person name="Hori S."/>
            <person name="Arai W."/>
            <person name="Tsubouchi T."/>
            <person name="Morono Y."/>
            <person name="Uchiyama I."/>
            <person name="Ito T."/>
            <person name="Fujiyama A."/>
            <person name="Inagaki F."/>
            <person name="Takami H."/>
        </authorList>
    </citation>
    <scope>NUCLEOTIDE SEQUENCE</scope>
    <source>
        <strain evidence="1">Expedition CK06-06</strain>
    </source>
</reference>
<dbReference type="AlphaFoldDB" id="X1VE88"/>
<sequence>MFAELSYVWHGRFPIKLAILPVATRMVPFITDDPAIGNSTAKGPIPGPSKVITEELASKEV</sequence>
<comment type="caution">
    <text evidence="1">The sequence shown here is derived from an EMBL/GenBank/DDBJ whole genome shotgun (WGS) entry which is preliminary data.</text>
</comment>
<proteinExistence type="predicted"/>
<dbReference type="EMBL" id="BARW01028394">
    <property type="protein sequence ID" value="GAJ12426.1"/>
    <property type="molecule type" value="Genomic_DNA"/>
</dbReference>
<gene>
    <name evidence="1" type="ORF">S12H4_45849</name>
</gene>